<gene>
    <name evidence="1" type="ORF">BV22DRAFT_856680</name>
</gene>
<evidence type="ECO:0000313" key="1">
    <source>
        <dbReference type="EMBL" id="KAH7919512.1"/>
    </source>
</evidence>
<organism evidence="1 2">
    <name type="scientific">Leucogyrophana mollusca</name>
    <dbReference type="NCBI Taxonomy" id="85980"/>
    <lineage>
        <taxon>Eukaryota</taxon>
        <taxon>Fungi</taxon>
        <taxon>Dikarya</taxon>
        <taxon>Basidiomycota</taxon>
        <taxon>Agaricomycotina</taxon>
        <taxon>Agaricomycetes</taxon>
        <taxon>Agaricomycetidae</taxon>
        <taxon>Boletales</taxon>
        <taxon>Boletales incertae sedis</taxon>
        <taxon>Leucogyrophana</taxon>
    </lineage>
</organism>
<protein>
    <submittedName>
        <fullName evidence="1">Cytochrome P450</fullName>
    </submittedName>
</protein>
<keyword evidence="2" id="KW-1185">Reference proteome</keyword>
<name>A0ACB8B1S3_9AGAM</name>
<dbReference type="Proteomes" id="UP000790709">
    <property type="component" value="Unassembled WGS sequence"/>
</dbReference>
<accession>A0ACB8B1S3</accession>
<dbReference type="EMBL" id="MU266653">
    <property type="protein sequence ID" value="KAH7919512.1"/>
    <property type="molecule type" value="Genomic_DNA"/>
</dbReference>
<evidence type="ECO:0000313" key="2">
    <source>
        <dbReference type="Proteomes" id="UP000790709"/>
    </source>
</evidence>
<proteinExistence type="predicted"/>
<comment type="caution">
    <text evidence="1">The sequence shown here is derived from an EMBL/GenBank/DDBJ whole genome shotgun (WGS) entry which is preliminary data.</text>
</comment>
<sequence>MSMLADNPLTALAVACGVALVVKSHCATRKDGPPLPPGPTPLPMVGNVRGIDTDAPWLTYKAWGDTYGDLVYSSLFRQHIIILNSEQDARTLLDQRSHIYSDRPELATNELFGVSWNSVFMRYGPKWRMHRRLFHQAFRPDASLLYRPMQLRKGHQLILDILETPTQFLHHLQHHSSSIIMSAAYGYETVSNDDPYVTIIEKALAILLEYLTPQASAVIGAFPFLLHLPPWFPGMSIKKHAAESKKCTKQWVESPFQYVEESIAAGTATPSMASNYLRKFQGLGGSGPTTTDIKEVSATAFAAGSETTKSTLSLFIIAMIRHPDVQKRAQFLIDSVVGTDRLPTFEDRPSLPYLDAIFREVLRWYPVFPLALPHATTQDDIYKGYHIPKGSMIIPNVWAMTRDEIRYPYASEFRPERFLDDNGELTDDTVSFAWGFGRRICVGRYLAEASIWSAMALILATFDLAKAKDSAGRDIEVELTSPPGVTISPRPFVCSITPRVPGMNSEKLATLISLSS</sequence>
<reference evidence="1" key="1">
    <citation type="journal article" date="2021" name="New Phytol.">
        <title>Evolutionary innovations through gain and loss of genes in the ectomycorrhizal Boletales.</title>
        <authorList>
            <person name="Wu G."/>
            <person name="Miyauchi S."/>
            <person name="Morin E."/>
            <person name="Kuo A."/>
            <person name="Drula E."/>
            <person name="Varga T."/>
            <person name="Kohler A."/>
            <person name="Feng B."/>
            <person name="Cao Y."/>
            <person name="Lipzen A."/>
            <person name="Daum C."/>
            <person name="Hundley H."/>
            <person name="Pangilinan J."/>
            <person name="Johnson J."/>
            <person name="Barry K."/>
            <person name="LaButti K."/>
            <person name="Ng V."/>
            <person name="Ahrendt S."/>
            <person name="Min B."/>
            <person name="Choi I.G."/>
            <person name="Park H."/>
            <person name="Plett J.M."/>
            <person name="Magnuson J."/>
            <person name="Spatafora J.W."/>
            <person name="Nagy L.G."/>
            <person name="Henrissat B."/>
            <person name="Grigoriev I.V."/>
            <person name="Yang Z.L."/>
            <person name="Xu J."/>
            <person name="Martin F.M."/>
        </authorList>
    </citation>
    <scope>NUCLEOTIDE SEQUENCE</scope>
    <source>
        <strain evidence="1">KUC20120723A-06</strain>
    </source>
</reference>